<evidence type="ECO:0000256" key="1">
    <source>
        <dbReference type="SAM" id="MobiDB-lite"/>
    </source>
</evidence>
<evidence type="ECO:0000313" key="3">
    <source>
        <dbReference type="Proteomes" id="UP001176941"/>
    </source>
</evidence>
<dbReference type="Proteomes" id="UP001176941">
    <property type="component" value="Chromosome 32"/>
</dbReference>
<evidence type="ECO:0000313" key="2">
    <source>
        <dbReference type="EMBL" id="CAI9172429.1"/>
    </source>
</evidence>
<gene>
    <name evidence="2" type="ORF">MRATA1EN1_LOCUS21391</name>
</gene>
<accession>A0ABN8ZF61</accession>
<feature type="region of interest" description="Disordered" evidence="1">
    <location>
        <begin position="86"/>
        <end position="109"/>
    </location>
</feature>
<proteinExistence type="predicted"/>
<protein>
    <submittedName>
        <fullName evidence="2">Uncharacterized protein</fullName>
    </submittedName>
</protein>
<keyword evidence="3" id="KW-1185">Reference proteome</keyword>
<dbReference type="EMBL" id="OX459968">
    <property type="protein sequence ID" value="CAI9172429.1"/>
    <property type="molecule type" value="Genomic_DNA"/>
</dbReference>
<organism evidence="2 3">
    <name type="scientific">Rangifer tarandus platyrhynchus</name>
    <name type="common">Svalbard reindeer</name>
    <dbReference type="NCBI Taxonomy" id="3082113"/>
    <lineage>
        <taxon>Eukaryota</taxon>
        <taxon>Metazoa</taxon>
        <taxon>Chordata</taxon>
        <taxon>Craniata</taxon>
        <taxon>Vertebrata</taxon>
        <taxon>Euteleostomi</taxon>
        <taxon>Mammalia</taxon>
        <taxon>Eutheria</taxon>
        <taxon>Laurasiatheria</taxon>
        <taxon>Artiodactyla</taxon>
        <taxon>Ruminantia</taxon>
        <taxon>Pecora</taxon>
        <taxon>Cervidae</taxon>
        <taxon>Odocoileinae</taxon>
        <taxon>Rangifer</taxon>
    </lineage>
</organism>
<reference evidence="2" key="1">
    <citation type="submission" date="2023-04" db="EMBL/GenBank/DDBJ databases">
        <authorList>
            <consortium name="ELIXIR-Norway"/>
        </authorList>
    </citation>
    <scope>NUCLEOTIDE SEQUENCE [LARGE SCALE GENOMIC DNA]</scope>
</reference>
<sequence>METQAAHSFQASDKAVPQSCFWAGAGEWPGRAGLCAGRRCPLAEARGTAGREVARVPSPPRTWASLSAWDAALPPRRQTGLRAAARAAASTEPSHQRPPLPLHETGPRI</sequence>
<name>A0ABN8ZF61_RANTA</name>